<feature type="domain" description="ABC transmembrane type-1" evidence="8">
    <location>
        <begin position="75"/>
        <end position="252"/>
    </location>
</feature>
<evidence type="ECO:0000256" key="3">
    <source>
        <dbReference type="ARBA" id="ARBA00022475"/>
    </source>
</evidence>
<evidence type="ECO:0000256" key="7">
    <source>
        <dbReference type="RuleBase" id="RU363032"/>
    </source>
</evidence>
<feature type="transmembrane region" description="Helical" evidence="7">
    <location>
        <begin position="141"/>
        <end position="160"/>
    </location>
</feature>
<keyword evidence="6 7" id="KW-0472">Membrane</keyword>
<dbReference type="GO" id="GO:0042918">
    <property type="term" value="P:alkanesulfonate transmembrane transport"/>
    <property type="evidence" value="ECO:0007669"/>
    <property type="project" value="UniProtKB-ARBA"/>
</dbReference>
<dbReference type="InterPro" id="IPR000515">
    <property type="entry name" value="MetI-like"/>
</dbReference>
<dbReference type="AlphaFoldDB" id="A0A511NA20"/>
<feature type="transmembrane region" description="Helical" evidence="7">
    <location>
        <begin position="232"/>
        <end position="251"/>
    </location>
</feature>
<comment type="similarity">
    <text evidence="7">Belongs to the binding-protein-dependent transport system permease family.</text>
</comment>
<evidence type="ECO:0000313" key="9">
    <source>
        <dbReference type="EMBL" id="GEM49348.1"/>
    </source>
</evidence>
<evidence type="ECO:0000256" key="5">
    <source>
        <dbReference type="ARBA" id="ARBA00022989"/>
    </source>
</evidence>
<dbReference type="GO" id="GO:0005886">
    <property type="term" value="C:plasma membrane"/>
    <property type="evidence" value="ECO:0007669"/>
    <property type="project" value="UniProtKB-SubCell"/>
</dbReference>
<keyword evidence="4 7" id="KW-0812">Transmembrane</keyword>
<feature type="transmembrane region" description="Helical" evidence="7">
    <location>
        <begin position="82"/>
        <end position="105"/>
    </location>
</feature>
<evidence type="ECO:0000256" key="2">
    <source>
        <dbReference type="ARBA" id="ARBA00022448"/>
    </source>
</evidence>
<evidence type="ECO:0000256" key="6">
    <source>
        <dbReference type="ARBA" id="ARBA00023136"/>
    </source>
</evidence>
<evidence type="ECO:0000313" key="10">
    <source>
        <dbReference type="Proteomes" id="UP000321306"/>
    </source>
</evidence>
<dbReference type="Gene3D" id="1.10.3720.10">
    <property type="entry name" value="MetI-like"/>
    <property type="match status" value="1"/>
</dbReference>
<dbReference type="InterPro" id="IPR035906">
    <property type="entry name" value="MetI-like_sf"/>
</dbReference>
<keyword evidence="2 7" id="KW-0813">Transport</keyword>
<gene>
    <name evidence="9" type="primary">ssuC</name>
    <name evidence="9" type="ORF">DC3_49830</name>
</gene>
<feature type="transmembrane region" description="Helical" evidence="7">
    <location>
        <begin position="117"/>
        <end position="135"/>
    </location>
</feature>
<name>A0A511NA20_DEIC1</name>
<dbReference type="CDD" id="cd06261">
    <property type="entry name" value="TM_PBP2"/>
    <property type="match status" value="1"/>
</dbReference>
<dbReference type="PANTHER" id="PTHR30151">
    <property type="entry name" value="ALKANE SULFONATE ABC TRANSPORTER-RELATED, MEMBRANE SUBUNIT"/>
    <property type="match status" value="1"/>
</dbReference>
<feature type="transmembrane region" description="Helical" evidence="7">
    <location>
        <begin position="181"/>
        <end position="198"/>
    </location>
</feature>
<keyword evidence="5 7" id="KW-1133">Transmembrane helix</keyword>
<dbReference type="EMBL" id="BJXB01000032">
    <property type="protein sequence ID" value="GEM49348.1"/>
    <property type="molecule type" value="Genomic_DNA"/>
</dbReference>
<protein>
    <submittedName>
        <fullName evidence="9">Sulfonate ABC transporter</fullName>
    </submittedName>
</protein>
<sequence length="270" mass="29824">MTITRSIPQTATRKKRSFRFNATELWRWVLPAALLIIWQISAQTGLLSKQILPAPTAVFGALAELIQNGKLWEHFAISIQRALTGVALGFATGFTLGLLVGVNRFLSVLLDSTLQMVRNIPHLALVPLVILWFGIGETGKIFLIALGTFFPIYLNTVHGIRGIDPRLLEMAKVYGLTGQQTFWRVILPGALPGILVGLRYSLGIAWLSLVVSESIAANAGIGHLAMDAREFMRTDIVVLVILIYAGLGKWADSTVRLLERRLLPWHPNLK</sequence>
<dbReference type="PROSITE" id="PS50928">
    <property type="entry name" value="ABC_TM1"/>
    <property type="match status" value="1"/>
</dbReference>
<feature type="transmembrane region" description="Helical" evidence="7">
    <location>
        <begin position="204"/>
        <end position="225"/>
    </location>
</feature>
<dbReference type="PANTHER" id="PTHR30151:SF38">
    <property type="entry name" value="ALIPHATIC SULFONATES TRANSPORT PERMEASE PROTEIN SSUC-RELATED"/>
    <property type="match status" value="1"/>
</dbReference>
<keyword evidence="10" id="KW-1185">Reference proteome</keyword>
<comment type="caution">
    <text evidence="9">The sequence shown here is derived from an EMBL/GenBank/DDBJ whole genome shotgun (WGS) entry which is preliminary data.</text>
</comment>
<dbReference type="OrthoDB" id="9804353at2"/>
<dbReference type="Proteomes" id="UP000321306">
    <property type="component" value="Unassembled WGS sequence"/>
</dbReference>
<evidence type="ECO:0000259" key="8">
    <source>
        <dbReference type="PROSITE" id="PS50928"/>
    </source>
</evidence>
<dbReference type="Pfam" id="PF00528">
    <property type="entry name" value="BPD_transp_1"/>
    <property type="match status" value="1"/>
</dbReference>
<proteinExistence type="inferred from homology"/>
<accession>A0A511NA20</accession>
<reference evidence="9 10" key="1">
    <citation type="submission" date="2019-07" db="EMBL/GenBank/DDBJ databases">
        <title>Whole genome shotgun sequence of Deinococcus cellulosilyticus NBRC 106333.</title>
        <authorList>
            <person name="Hosoyama A."/>
            <person name="Uohara A."/>
            <person name="Ohji S."/>
            <person name="Ichikawa N."/>
        </authorList>
    </citation>
    <scope>NUCLEOTIDE SEQUENCE [LARGE SCALE GENOMIC DNA]</scope>
    <source>
        <strain evidence="9 10">NBRC 106333</strain>
    </source>
</reference>
<dbReference type="SUPFAM" id="SSF161098">
    <property type="entry name" value="MetI-like"/>
    <property type="match status" value="1"/>
</dbReference>
<feature type="transmembrane region" description="Helical" evidence="7">
    <location>
        <begin position="25"/>
        <end position="42"/>
    </location>
</feature>
<organism evidence="9 10">
    <name type="scientific">Deinococcus cellulosilyticus (strain DSM 18568 / NBRC 106333 / KACC 11606 / 5516J-15)</name>
    <dbReference type="NCBI Taxonomy" id="1223518"/>
    <lineage>
        <taxon>Bacteria</taxon>
        <taxon>Thermotogati</taxon>
        <taxon>Deinococcota</taxon>
        <taxon>Deinococci</taxon>
        <taxon>Deinococcales</taxon>
        <taxon>Deinococcaceae</taxon>
        <taxon>Deinococcus</taxon>
    </lineage>
</organism>
<dbReference type="FunFam" id="1.10.3720.10:FF:000003">
    <property type="entry name" value="Aliphatic sulfonate ABC transporter permease"/>
    <property type="match status" value="1"/>
</dbReference>
<comment type="subcellular location">
    <subcellularLocation>
        <location evidence="1 7">Cell membrane</location>
        <topology evidence="1 7">Multi-pass membrane protein</topology>
    </subcellularLocation>
</comment>
<evidence type="ECO:0000256" key="1">
    <source>
        <dbReference type="ARBA" id="ARBA00004651"/>
    </source>
</evidence>
<evidence type="ECO:0000256" key="4">
    <source>
        <dbReference type="ARBA" id="ARBA00022692"/>
    </source>
</evidence>
<dbReference type="RefSeq" id="WP_146889739.1">
    <property type="nucleotide sequence ID" value="NZ_BJXB01000032.1"/>
</dbReference>
<keyword evidence="3" id="KW-1003">Cell membrane</keyword>